<dbReference type="Proteomes" id="UP000275267">
    <property type="component" value="Unassembled WGS sequence"/>
</dbReference>
<keyword evidence="4" id="KW-1185">Reference proteome</keyword>
<organism evidence="3 4">
    <name type="scientific">Panicum miliaceum</name>
    <name type="common">Proso millet</name>
    <name type="synonym">Broomcorn millet</name>
    <dbReference type="NCBI Taxonomy" id="4540"/>
    <lineage>
        <taxon>Eukaryota</taxon>
        <taxon>Viridiplantae</taxon>
        <taxon>Streptophyta</taxon>
        <taxon>Embryophyta</taxon>
        <taxon>Tracheophyta</taxon>
        <taxon>Spermatophyta</taxon>
        <taxon>Magnoliopsida</taxon>
        <taxon>Liliopsida</taxon>
        <taxon>Poales</taxon>
        <taxon>Poaceae</taxon>
        <taxon>PACMAD clade</taxon>
        <taxon>Panicoideae</taxon>
        <taxon>Panicodae</taxon>
        <taxon>Paniceae</taxon>
        <taxon>Panicinae</taxon>
        <taxon>Panicum</taxon>
        <taxon>Panicum sect. Panicum</taxon>
    </lineage>
</organism>
<reference evidence="4" key="1">
    <citation type="journal article" date="2019" name="Nat. Commun.">
        <title>The genome of broomcorn millet.</title>
        <authorList>
            <person name="Zou C."/>
            <person name="Miki D."/>
            <person name="Li D."/>
            <person name="Tang Q."/>
            <person name="Xiao L."/>
            <person name="Rajput S."/>
            <person name="Deng P."/>
            <person name="Jia W."/>
            <person name="Huang R."/>
            <person name="Zhang M."/>
            <person name="Sun Y."/>
            <person name="Hu J."/>
            <person name="Fu X."/>
            <person name="Schnable P.S."/>
            <person name="Li F."/>
            <person name="Zhang H."/>
            <person name="Feng B."/>
            <person name="Zhu X."/>
            <person name="Liu R."/>
            <person name="Schnable J.C."/>
            <person name="Zhu J.-K."/>
            <person name="Zhang H."/>
        </authorList>
    </citation>
    <scope>NUCLEOTIDE SEQUENCE [LARGE SCALE GENOMIC DNA]</scope>
</reference>
<evidence type="ECO:0000313" key="3">
    <source>
        <dbReference type="EMBL" id="RLM92740.1"/>
    </source>
</evidence>
<dbReference type="InterPro" id="IPR036047">
    <property type="entry name" value="F-box-like_dom_sf"/>
</dbReference>
<name>A0A3L6R0L4_PANMI</name>
<comment type="caution">
    <text evidence="3">The sequence shown here is derived from an EMBL/GenBank/DDBJ whole genome shotgun (WGS) entry which is preliminary data.</text>
</comment>
<dbReference type="InterPro" id="IPR006566">
    <property type="entry name" value="FBD"/>
</dbReference>
<feature type="domain" description="FBD" evidence="1">
    <location>
        <begin position="58"/>
        <end position="102"/>
    </location>
</feature>
<accession>A0A3L6R0L4</accession>
<protein>
    <submittedName>
        <fullName evidence="3">Uncharacterized protein</fullName>
    </submittedName>
</protein>
<dbReference type="SUPFAM" id="SSF81383">
    <property type="entry name" value="F-box domain"/>
    <property type="match status" value="1"/>
</dbReference>
<dbReference type="PANTHER" id="PTHR32141">
    <property type="match status" value="1"/>
</dbReference>
<dbReference type="OrthoDB" id="649238at2759"/>
<dbReference type="PANTHER" id="PTHR32141:SF141">
    <property type="entry name" value="FBD DOMAIN-CONTAINING PROTEIN"/>
    <property type="match status" value="1"/>
</dbReference>
<dbReference type="STRING" id="4540.A0A3L6R0L4"/>
<dbReference type="AlphaFoldDB" id="A0A3L6R0L4"/>
<feature type="domain" description="F-box/LRR-repeat protein 15/At3g58940/PEG3-like LRR" evidence="2">
    <location>
        <begin position="1"/>
        <end position="38"/>
    </location>
</feature>
<evidence type="ECO:0000259" key="2">
    <source>
        <dbReference type="Pfam" id="PF24758"/>
    </source>
</evidence>
<dbReference type="Pfam" id="PF24758">
    <property type="entry name" value="LRR_At5g56370"/>
    <property type="match status" value="1"/>
</dbReference>
<dbReference type="EMBL" id="PQIB02000010">
    <property type="protein sequence ID" value="RLM92740.1"/>
    <property type="molecule type" value="Genomic_DNA"/>
</dbReference>
<dbReference type="InterPro" id="IPR055411">
    <property type="entry name" value="LRR_FXL15/At3g58940/PEG3-like"/>
</dbReference>
<dbReference type="InterPro" id="IPR055302">
    <property type="entry name" value="F-box_dom-containing"/>
</dbReference>
<sequence length="186" mass="20761">MVPSVKILALKVNFSVSTEVRMLASVLRCFPNIETLHVESAIADKPTGEHYAEFFEKLSPIECVWYQIIKKMVLHNFRGDISEIAFLKFITQRANELQKLTLVLPGEALLEVGQDQSSSSGRRPLSYLPVYAVTPDGTLSAIPSGEDDGEGRNCALPDELFHIVISHLPIKDVVRTTVLSPWWRGI</sequence>
<dbReference type="Pfam" id="PF08387">
    <property type="entry name" value="FBD"/>
    <property type="match status" value="1"/>
</dbReference>
<gene>
    <name evidence="3" type="ORF">C2845_PM08G17850</name>
</gene>
<evidence type="ECO:0000313" key="4">
    <source>
        <dbReference type="Proteomes" id="UP000275267"/>
    </source>
</evidence>
<proteinExistence type="predicted"/>
<evidence type="ECO:0000259" key="1">
    <source>
        <dbReference type="Pfam" id="PF08387"/>
    </source>
</evidence>